<accession>A0A8S5PJP8</accession>
<sequence length="44" mass="5260">MTEFIESLKRLYKDRMIADAVLKRLLESKKISNDELNYIKGKEE</sequence>
<protein>
    <recommendedName>
        <fullName evidence="2">XkdX family protein</fullName>
    </recommendedName>
</protein>
<evidence type="ECO:0008006" key="2">
    <source>
        <dbReference type="Google" id="ProtNLM"/>
    </source>
</evidence>
<reference evidence="1" key="1">
    <citation type="journal article" date="2021" name="Proc. Natl. Acad. Sci. U.S.A.">
        <title>A Catalog of Tens of Thousands of Viruses from Human Metagenomes Reveals Hidden Associations with Chronic Diseases.</title>
        <authorList>
            <person name="Tisza M.J."/>
            <person name="Buck C.B."/>
        </authorList>
    </citation>
    <scope>NUCLEOTIDE SEQUENCE</scope>
    <source>
        <strain evidence="1">CtL0q1</strain>
    </source>
</reference>
<dbReference type="EMBL" id="BK015443">
    <property type="protein sequence ID" value="DAE06960.1"/>
    <property type="molecule type" value="Genomic_DNA"/>
</dbReference>
<proteinExistence type="predicted"/>
<organism evidence="1">
    <name type="scientific">Siphoviridae sp. ctL0q1</name>
    <dbReference type="NCBI Taxonomy" id="2825449"/>
    <lineage>
        <taxon>Viruses</taxon>
        <taxon>Duplodnaviria</taxon>
        <taxon>Heunggongvirae</taxon>
        <taxon>Uroviricota</taxon>
        <taxon>Caudoviricetes</taxon>
    </lineage>
</organism>
<evidence type="ECO:0000313" key="1">
    <source>
        <dbReference type="EMBL" id="DAE06960.1"/>
    </source>
</evidence>
<name>A0A8S5PJP8_9CAUD</name>